<dbReference type="Proteomes" id="UP000000311">
    <property type="component" value="Unassembled WGS sequence"/>
</dbReference>
<accession>E2AM79</accession>
<proteinExistence type="predicted"/>
<keyword evidence="2" id="KW-0378">Hydrolase</keyword>
<dbReference type="InterPro" id="IPR043504">
    <property type="entry name" value="Peptidase_S1_PA_chymotrypsin"/>
</dbReference>
<dbReference type="InterPro" id="IPR009003">
    <property type="entry name" value="Peptidase_S1_PA"/>
</dbReference>
<dbReference type="Pfam" id="PF00089">
    <property type="entry name" value="Trypsin"/>
    <property type="match status" value="1"/>
</dbReference>
<name>E2AM79_CAMFO</name>
<sequence length="98" mass="11412">KSNKIVGGHSSSFGSHPWQAAIIKLEFPNKSLLCGGVLLNNRWVVTAAHCVMTPNILKIRLGEWDFRDGLPYEEFNIERIKVLLYIKIYNFFFKYYVF</sequence>
<evidence type="ECO:0000313" key="5">
    <source>
        <dbReference type="EMBL" id="EFN65460.1"/>
    </source>
</evidence>
<dbReference type="EMBL" id="GL440741">
    <property type="protein sequence ID" value="EFN65460.1"/>
    <property type="molecule type" value="Genomic_DNA"/>
</dbReference>
<dbReference type="GO" id="GO:0006508">
    <property type="term" value="P:proteolysis"/>
    <property type="evidence" value="ECO:0007669"/>
    <property type="project" value="UniProtKB-KW"/>
</dbReference>
<dbReference type="SUPFAM" id="SSF50494">
    <property type="entry name" value="Trypsin-like serine proteases"/>
    <property type="match status" value="1"/>
</dbReference>
<protein>
    <submittedName>
        <fullName evidence="5">Kallikrein-14</fullName>
    </submittedName>
</protein>
<keyword evidence="6" id="KW-1185">Reference proteome</keyword>
<dbReference type="PANTHER" id="PTHR24264:SF54">
    <property type="entry name" value="PEPTIDASE S1 DOMAIN-CONTAINING PROTEIN"/>
    <property type="match status" value="1"/>
</dbReference>
<keyword evidence="1" id="KW-0645">Protease</keyword>
<dbReference type="GO" id="GO:0004252">
    <property type="term" value="F:serine-type endopeptidase activity"/>
    <property type="evidence" value="ECO:0007669"/>
    <property type="project" value="InterPro"/>
</dbReference>
<evidence type="ECO:0000256" key="2">
    <source>
        <dbReference type="ARBA" id="ARBA00022801"/>
    </source>
</evidence>
<dbReference type="PANTHER" id="PTHR24264">
    <property type="entry name" value="TRYPSIN-RELATED"/>
    <property type="match status" value="1"/>
</dbReference>
<dbReference type="MEROPS" id="S01.B36"/>
<dbReference type="PROSITE" id="PS00134">
    <property type="entry name" value="TRYPSIN_HIS"/>
    <property type="match status" value="1"/>
</dbReference>
<feature type="non-terminal residue" evidence="5">
    <location>
        <position position="1"/>
    </location>
</feature>
<evidence type="ECO:0000256" key="3">
    <source>
        <dbReference type="ARBA" id="ARBA00022825"/>
    </source>
</evidence>
<organism evidence="6">
    <name type="scientific">Camponotus floridanus</name>
    <name type="common">Florida carpenter ant</name>
    <dbReference type="NCBI Taxonomy" id="104421"/>
    <lineage>
        <taxon>Eukaryota</taxon>
        <taxon>Metazoa</taxon>
        <taxon>Ecdysozoa</taxon>
        <taxon>Arthropoda</taxon>
        <taxon>Hexapoda</taxon>
        <taxon>Insecta</taxon>
        <taxon>Pterygota</taxon>
        <taxon>Neoptera</taxon>
        <taxon>Endopterygota</taxon>
        <taxon>Hymenoptera</taxon>
        <taxon>Apocrita</taxon>
        <taxon>Aculeata</taxon>
        <taxon>Formicoidea</taxon>
        <taxon>Formicidae</taxon>
        <taxon>Formicinae</taxon>
        <taxon>Camponotus</taxon>
    </lineage>
</organism>
<feature type="domain" description="Peptidase S1" evidence="4">
    <location>
        <begin position="5"/>
        <end position="63"/>
    </location>
</feature>
<dbReference type="PROSITE" id="PS50240">
    <property type="entry name" value="TRYPSIN_DOM"/>
    <property type="match status" value="1"/>
</dbReference>
<gene>
    <name evidence="5" type="ORF">EAG_08602</name>
</gene>
<dbReference type="GO" id="GO:0005615">
    <property type="term" value="C:extracellular space"/>
    <property type="evidence" value="ECO:0007669"/>
    <property type="project" value="TreeGrafter"/>
</dbReference>
<dbReference type="AlphaFoldDB" id="E2AM79"/>
<dbReference type="InterPro" id="IPR001254">
    <property type="entry name" value="Trypsin_dom"/>
</dbReference>
<reference evidence="5 6" key="1">
    <citation type="journal article" date="2010" name="Science">
        <title>Genomic comparison of the ants Camponotus floridanus and Harpegnathos saltator.</title>
        <authorList>
            <person name="Bonasio R."/>
            <person name="Zhang G."/>
            <person name="Ye C."/>
            <person name="Mutti N.S."/>
            <person name="Fang X."/>
            <person name="Qin N."/>
            <person name="Donahue G."/>
            <person name="Yang P."/>
            <person name="Li Q."/>
            <person name="Li C."/>
            <person name="Zhang P."/>
            <person name="Huang Z."/>
            <person name="Berger S.L."/>
            <person name="Reinberg D."/>
            <person name="Wang J."/>
            <person name="Liebig J."/>
        </authorList>
    </citation>
    <scope>NUCLEOTIDE SEQUENCE [LARGE SCALE GENOMIC DNA]</scope>
    <source>
        <strain evidence="6">C129</strain>
    </source>
</reference>
<dbReference type="InParanoid" id="E2AM79"/>
<dbReference type="InterPro" id="IPR050127">
    <property type="entry name" value="Serine_Proteases_S1"/>
</dbReference>
<dbReference type="Gene3D" id="2.40.10.10">
    <property type="entry name" value="Trypsin-like serine proteases"/>
    <property type="match status" value="1"/>
</dbReference>
<dbReference type="InterPro" id="IPR018114">
    <property type="entry name" value="TRYPSIN_HIS"/>
</dbReference>
<evidence type="ECO:0000259" key="4">
    <source>
        <dbReference type="PROSITE" id="PS50240"/>
    </source>
</evidence>
<evidence type="ECO:0000256" key="1">
    <source>
        <dbReference type="ARBA" id="ARBA00022670"/>
    </source>
</evidence>
<keyword evidence="3" id="KW-0720">Serine protease</keyword>
<evidence type="ECO:0000313" key="6">
    <source>
        <dbReference type="Proteomes" id="UP000000311"/>
    </source>
</evidence>
<dbReference type="OrthoDB" id="10002959at2759"/>